<keyword evidence="2" id="KW-1185">Reference proteome</keyword>
<proteinExistence type="predicted"/>
<accession>A0A7W9EPN0</accession>
<sequence length="112" mass="12632">MSTKAEIEAILKNDIAQLEALVGQLGSISLTCFTLKDQGDSGLEVRRLLGKYVEQRCDTEMRLIDLYRGFGDQPAMSKLERSQYRANRADDLLDMTSDAFERINDYVHGRAA</sequence>
<dbReference type="Proteomes" id="UP000555546">
    <property type="component" value="Unassembled WGS sequence"/>
</dbReference>
<gene>
    <name evidence="1" type="ORF">FHS76_004242</name>
</gene>
<dbReference type="EMBL" id="JACIJG010000027">
    <property type="protein sequence ID" value="MBB5704325.1"/>
    <property type="molecule type" value="Genomic_DNA"/>
</dbReference>
<organism evidence="1 2">
    <name type="scientific">Brucella daejeonensis</name>
    <dbReference type="NCBI Taxonomy" id="659015"/>
    <lineage>
        <taxon>Bacteria</taxon>
        <taxon>Pseudomonadati</taxon>
        <taxon>Pseudomonadota</taxon>
        <taxon>Alphaproteobacteria</taxon>
        <taxon>Hyphomicrobiales</taxon>
        <taxon>Brucellaceae</taxon>
        <taxon>Brucella/Ochrobactrum group</taxon>
        <taxon>Brucella</taxon>
    </lineage>
</organism>
<evidence type="ECO:0000313" key="1">
    <source>
        <dbReference type="EMBL" id="MBB5704325.1"/>
    </source>
</evidence>
<reference evidence="1 2" key="1">
    <citation type="submission" date="2020-08" db="EMBL/GenBank/DDBJ databases">
        <title>Genomic Encyclopedia of Type Strains, Phase IV (KMG-IV): sequencing the most valuable type-strain genomes for metagenomic binning, comparative biology and taxonomic classification.</title>
        <authorList>
            <person name="Goeker M."/>
        </authorList>
    </citation>
    <scope>NUCLEOTIDE SEQUENCE [LARGE SCALE GENOMIC DNA]</scope>
    <source>
        <strain evidence="1 2">DSM 26944</strain>
    </source>
</reference>
<dbReference type="RefSeq" id="WP_183657574.1">
    <property type="nucleotide sequence ID" value="NZ_JACIJG010000027.1"/>
</dbReference>
<dbReference type="AlphaFoldDB" id="A0A7W9EPN0"/>
<protein>
    <submittedName>
        <fullName evidence="1">Uncharacterized protein</fullName>
    </submittedName>
</protein>
<comment type="caution">
    <text evidence="1">The sequence shown here is derived from an EMBL/GenBank/DDBJ whole genome shotgun (WGS) entry which is preliminary data.</text>
</comment>
<evidence type="ECO:0000313" key="2">
    <source>
        <dbReference type="Proteomes" id="UP000555546"/>
    </source>
</evidence>
<name>A0A7W9EPN0_9HYPH</name>